<proteinExistence type="predicted"/>
<evidence type="ECO:0000256" key="1">
    <source>
        <dbReference type="SAM" id="MobiDB-lite"/>
    </source>
</evidence>
<dbReference type="RefSeq" id="XP_047756099.1">
    <property type="nucleotide sequence ID" value="XM_047900121.1"/>
</dbReference>
<gene>
    <name evidence="2" type="ORF">CLAFUR5_00973</name>
</gene>
<dbReference type="AlphaFoldDB" id="A0A9Q8L6I7"/>
<name>A0A9Q8L6I7_PASFU</name>
<dbReference type="PANTHER" id="PTHR40788">
    <property type="entry name" value="CLR5 DOMAIN-CONTAINING PROTEIN-RELATED"/>
    <property type="match status" value="1"/>
</dbReference>
<reference evidence="2" key="1">
    <citation type="submission" date="2021-12" db="EMBL/GenBank/DDBJ databases">
        <authorList>
            <person name="Zaccaron A."/>
            <person name="Stergiopoulos I."/>
        </authorList>
    </citation>
    <scope>NUCLEOTIDE SEQUENCE</scope>
    <source>
        <strain evidence="2">Race5_Kim</strain>
    </source>
</reference>
<dbReference type="EMBL" id="CP090163">
    <property type="protein sequence ID" value="UJO11733.1"/>
    <property type="molecule type" value="Genomic_DNA"/>
</dbReference>
<evidence type="ECO:0000313" key="3">
    <source>
        <dbReference type="Proteomes" id="UP000756132"/>
    </source>
</evidence>
<sequence length="865" mass="97456">MGSNTCARRFMHVSDPGISHFKHAPEGTYKDGRIVSSGFACLGPATSPAPLSTCPKTCQPCSEQFRPLHWQQQFPVLRYSDTLNDLEATSTVDSLIDEARKGLEELKKQIDRYGDAIMKRWTKRNQQKRKGLLQQAMPNMFKEPLHQHVVSDLCCADLGEYQTALLLQYLDLESMSEDLNVLLAIMHQRWNTTASDCVMFDSLHLTAFFSQGLLEASYNPHCVVMHNADNKFGALVHWEKDLAHEWSIIGFPRAKLILEAQVALSKLLNQMAQLLLHNGQDQALEGSEKWQALVGAGFRTAGVSQHDVGAVRRVRYLPRDFALSSLHAAFGARYVDARETCWLVQTDPAYARQLLSTGETSGFHTNGCCSSKQLSLTGLMLDIVERQQIWGELTDEAKHALDVSSRYHDGSVPDSHQLEDYKAALNFLESRLRTEFAKFAGRFRNLAITLGTFDEHFSFEVCHQAMVKSSRAVQHKDIVFWCASGLHDHSTLDVEYPGRKLETIERYSYSPKSKDRGRLHQLLLECVSDMRTVDEAIMALLCHRPRTAGAMTPDEIVALIPSMIGRPHWDSAPFATIVDQRWEKHLNRLWPPLESLLALPSMSGLVTRKALSTFDRNHQALQEFWEQARLVRLDLLVELQCPEKLHAEILEPMAMGITPEHIKARDEERRLLLKEIERKEAAAAALCTHRLVPQNPGTPRHQSVPMQTQWGTGSFSKPALTTPKAKIKTRPDEAPSRSPDLVEDRDEGIDAIEAGVEALSMTKECIKVAASTMNIVNRMFTSYGKHTQSNVRWDHFVNALIDIGVSPSQSEGSAVTFKDVTRGTGAIVLHRPHPDPSVNPICMRSFGKRLQKNFGWELDMFEERT</sequence>
<dbReference type="OrthoDB" id="2922289at2759"/>
<dbReference type="PANTHER" id="PTHR40788:SF1">
    <property type="entry name" value="IPA PROTEIN"/>
    <property type="match status" value="1"/>
</dbReference>
<dbReference type="KEGG" id="ffu:CLAFUR5_00973"/>
<organism evidence="2 3">
    <name type="scientific">Passalora fulva</name>
    <name type="common">Tomato leaf mold</name>
    <name type="synonym">Cladosporium fulvum</name>
    <dbReference type="NCBI Taxonomy" id="5499"/>
    <lineage>
        <taxon>Eukaryota</taxon>
        <taxon>Fungi</taxon>
        <taxon>Dikarya</taxon>
        <taxon>Ascomycota</taxon>
        <taxon>Pezizomycotina</taxon>
        <taxon>Dothideomycetes</taxon>
        <taxon>Dothideomycetidae</taxon>
        <taxon>Mycosphaerellales</taxon>
        <taxon>Mycosphaerellaceae</taxon>
        <taxon>Fulvia</taxon>
    </lineage>
</organism>
<accession>A0A9Q8L6I7</accession>
<keyword evidence="3" id="KW-1185">Reference proteome</keyword>
<feature type="region of interest" description="Disordered" evidence="1">
    <location>
        <begin position="692"/>
        <end position="742"/>
    </location>
</feature>
<dbReference type="GeneID" id="71980851"/>
<feature type="compositionally biased region" description="Polar residues" evidence="1">
    <location>
        <begin position="695"/>
        <end position="715"/>
    </location>
</feature>
<reference evidence="2" key="2">
    <citation type="journal article" date="2022" name="Microb. Genom.">
        <title>A chromosome-scale genome assembly of the tomato pathogen Cladosporium fulvum reveals a compartmentalized genome architecture and the presence of a dispensable chromosome.</title>
        <authorList>
            <person name="Zaccaron A.Z."/>
            <person name="Chen L.H."/>
            <person name="Samaras A."/>
            <person name="Stergiopoulos I."/>
        </authorList>
    </citation>
    <scope>NUCLEOTIDE SEQUENCE</scope>
    <source>
        <strain evidence="2">Race5_Kim</strain>
    </source>
</reference>
<dbReference type="Proteomes" id="UP000756132">
    <property type="component" value="Chromosome 1"/>
</dbReference>
<evidence type="ECO:0000313" key="2">
    <source>
        <dbReference type="EMBL" id="UJO11733.1"/>
    </source>
</evidence>
<dbReference type="OMA" id="LAHEWSI"/>
<protein>
    <submittedName>
        <fullName evidence="2">Uncharacterized protein</fullName>
    </submittedName>
</protein>